<evidence type="ECO:0000313" key="4">
    <source>
        <dbReference type="Proteomes" id="UP000008630"/>
    </source>
</evidence>
<evidence type="ECO:0000259" key="2">
    <source>
        <dbReference type="Pfam" id="PF13439"/>
    </source>
</evidence>
<reference evidence="3 4" key="2">
    <citation type="journal article" date="2011" name="Stand. Genomic Sci.">
        <title>Complete genome sequence of Bacteroides helcogenes type strain (P 36-108).</title>
        <authorList>
            <person name="Pati A."/>
            <person name="Gronow S."/>
            <person name="Zeytun A."/>
            <person name="Lapidus A."/>
            <person name="Nolan M."/>
            <person name="Hammon N."/>
            <person name="Deshpande S."/>
            <person name="Cheng J.F."/>
            <person name="Tapia R."/>
            <person name="Han C."/>
            <person name="Goodwin L."/>
            <person name="Pitluck S."/>
            <person name="Liolios K."/>
            <person name="Pagani I."/>
            <person name="Ivanova N."/>
            <person name="Mavromatis K."/>
            <person name="Chen A."/>
            <person name="Palaniappan K."/>
            <person name="Land M."/>
            <person name="Hauser L."/>
            <person name="Chang Y.J."/>
            <person name="Jeffries C.D."/>
            <person name="Detter J.C."/>
            <person name="Brambilla E."/>
            <person name="Rohde M."/>
            <person name="Goker M."/>
            <person name="Woyke T."/>
            <person name="Bristow J."/>
            <person name="Eisen J.A."/>
            <person name="Markowitz V."/>
            <person name="Hugenholtz P."/>
            <person name="Kyrpides N.C."/>
            <person name="Klenk H.P."/>
            <person name="Lucas S."/>
        </authorList>
    </citation>
    <scope>NUCLEOTIDE SEQUENCE [LARGE SCALE GENOMIC DNA]</scope>
    <source>
        <strain evidence="4">ATCC 35417 / DSM 20613 / JCM 6297 / CCUG 15421 / P 36-108</strain>
    </source>
</reference>
<keyword evidence="3" id="KW-0808">Transferase</keyword>
<dbReference type="EMBL" id="CP002352">
    <property type="protein sequence ID" value="ADV43953.1"/>
    <property type="molecule type" value="Genomic_DNA"/>
</dbReference>
<dbReference type="PATRIC" id="fig|693979.3.peg.2082"/>
<dbReference type="Gene3D" id="3.40.50.2000">
    <property type="entry name" value="Glycogen Phosphorylase B"/>
    <property type="match status" value="2"/>
</dbReference>
<dbReference type="OrthoDB" id="9811239at2"/>
<dbReference type="InterPro" id="IPR050194">
    <property type="entry name" value="Glycosyltransferase_grp1"/>
</dbReference>
<dbReference type="STRING" id="693979.Bache_1975"/>
<dbReference type="PANTHER" id="PTHR45947">
    <property type="entry name" value="SULFOQUINOVOSYL TRANSFERASE SQD2"/>
    <property type="match status" value="1"/>
</dbReference>
<sequence length="373" mass="41918">MAKITHIFKTFYPDEPDGGIQEVIHQLGLISMKHGYEVEVISLSKKPGSCDYDGIKCISYKTDIRLSSMPMSVGLMKNFSKIIENTDIIHLHYPYPFAELLTLFHKTSKPIVITFHAPIEGRGVLMNGYAPFVKRLFKKANVIVPTSPNLASTETILNVCKDKIHPIGLWVSDERFNEHPVEEEFARQVDEYGQFALFVGVLRTYKGLHYLLDAAKKVDRNILIAGRGPLFKELNRRIKDENISNVHLLGYQSNEHVAYLFKKCSFVVLPSITRGECFGVVLLEACHYGKAMISTELGTGTSWVNTNETGFVIAPRDADALAEKMNYLFDNSEQSRIFGAHAQERANELFSANSCGGAYLEIYDKLLASKNVV</sequence>
<dbReference type="AlphaFoldDB" id="E6SQ94"/>
<dbReference type="PANTHER" id="PTHR45947:SF13">
    <property type="entry name" value="TRANSFERASE"/>
    <property type="match status" value="1"/>
</dbReference>
<dbReference type="InterPro" id="IPR001296">
    <property type="entry name" value="Glyco_trans_1"/>
</dbReference>
<feature type="domain" description="Glycosyl transferase family 1" evidence="1">
    <location>
        <begin position="188"/>
        <end position="344"/>
    </location>
</feature>
<reference key="1">
    <citation type="submission" date="2010-11" db="EMBL/GenBank/DDBJ databases">
        <title>The complete genome of Bacteroides helcogenes P 36-108.</title>
        <authorList>
            <consortium name="US DOE Joint Genome Institute (JGI-PGF)"/>
            <person name="Lucas S."/>
            <person name="Copeland A."/>
            <person name="Lapidus A."/>
            <person name="Bruce D."/>
            <person name="Goodwin L."/>
            <person name="Pitluck S."/>
            <person name="Kyrpides N."/>
            <person name="Mavromatis K."/>
            <person name="Ivanova N."/>
            <person name="Zeytun A."/>
            <person name="Brettin T."/>
            <person name="Detter J.C."/>
            <person name="Tapia R."/>
            <person name="Han C."/>
            <person name="Land M."/>
            <person name="Hauser L."/>
            <person name="Markowitz V."/>
            <person name="Cheng J.-F."/>
            <person name="Hugenholtz P."/>
            <person name="Woyke T."/>
            <person name="Wu D."/>
            <person name="Gronow S."/>
            <person name="Wellnitz S."/>
            <person name="Brambilla E."/>
            <person name="Klenk H.-P."/>
            <person name="Eisen J.A."/>
        </authorList>
    </citation>
    <scope>NUCLEOTIDE SEQUENCE</scope>
    <source>
        <strain>P 36-108</strain>
    </source>
</reference>
<evidence type="ECO:0000313" key="3">
    <source>
        <dbReference type="EMBL" id="ADV43953.1"/>
    </source>
</evidence>
<feature type="domain" description="Glycosyltransferase subfamily 4-like N-terminal" evidence="2">
    <location>
        <begin position="18"/>
        <end position="171"/>
    </location>
</feature>
<dbReference type="InterPro" id="IPR028098">
    <property type="entry name" value="Glyco_trans_4-like_N"/>
</dbReference>
<name>E6SQ94_BACT6</name>
<dbReference type="RefSeq" id="WP_013547546.1">
    <property type="nucleotide sequence ID" value="NC_014933.1"/>
</dbReference>
<accession>E6SQ94</accession>
<dbReference type="GO" id="GO:0016757">
    <property type="term" value="F:glycosyltransferase activity"/>
    <property type="evidence" value="ECO:0007669"/>
    <property type="project" value="InterPro"/>
</dbReference>
<dbReference type="SUPFAM" id="SSF53756">
    <property type="entry name" value="UDP-Glycosyltransferase/glycogen phosphorylase"/>
    <property type="match status" value="1"/>
</dbReference>
<evidence type="ECO:0000259" key="1">
    <source>
        <dbReference type="Pfam" id="PF00534"/>
    </source>
</evidence>
<keyword evidence="4" id="KW-1185">Reference proteome</keyword>
<dbReference type="eggNOG" id="COG0438">
    <property type="taxonomic scope" value="Bacteria"/>
</dbReference>
<gene>
    <name evidence="3" type="ordered locus">Bache_1975</name>
</gene>
<dbReference type="Pfam" id="PF13439">
    <property type="entry name" value="Glyco_transf_4"/>
    <property type="match status" value="1"/>
</dbReference>
<dbReference type="KEGG" id="bhl:Bache_1975"/>
<dbReference type="HOGENOM" id="CLU_009583_2_1_10"/>
<dbReference type="Proteomes" id="UP000008630">
    <property type="component" value="Chromosome"/>
</dbReference>
<protein>
    <submittedName>
        <fullName evidence="3">Glycosyl transferase group 1</fullName>
    </submittedName>
</protein>
<organism evidence="3 4">
    <name type="scientific">Bacteroides helcogenes (strain ATCC 35417 / DSM 20613 / JCM 6297 / CCUG 15421 / P 36-108)</name>
    <dbReference type="NCBI Taxonomy" id="693979"/>
    <lineage>
        <taxon>Bacteria</taxon>
        <taxon>Pseudomonadati</taxon>
        <taxon>Bacteroidota</taxon>
        <taxon>Bacteroidia</taxon>
        <taxon>Bacteroidales</taxon>
        <taxon>Bacteroidaceae</taxon>
        <taxon>Bacteroides</taxon>
    </lineage>
</organism>
<proteinExistence type="predicted"/>
<dbReference type="Pfam" id="PF00534">
    <property type="entry name" value="Glycos_transf_1"/>
    <property type="match status" value="1"/>
</dbReference>